<sequence>MASLTLGSAISKSGKFVSMLTRTSAFDRPNLFSASGRRAIQASSHPESSVGAEAVDTIKHGADEAVKAGENIKSRAAHTAQNVTEKAKQTAESAWDTAKDTAQKAKDTVVGKAKDTSDSIRENAAKVERSMNTKN</sequence>
<dbReference type="STRING" id="22663.A0A218XM94"/>
<dbReference type="Proteomes" id="UP000233551">
    <property type="component" value="Unassembled WGS sequence"/>
</dbReference>
<evidence type="ECO:0000256" key="1">
    <source>
        <dbReference type="SAM" id="MobiDB-lite"/>
    </source>
</evidence>
<feature type="compositionally biased region" description="Basic and acidic residues" evidence="1">
    <location>
        <begin position="97"/>
        <end position="135"/>
    </location>
</feature>
<feature type="region of interest" description="Disordered" evidence="1">
    <location>
        <begin position="76"/>
        <end position="135"/>
    </location>
</feature>
<organism evidence="2 4">
    <name type="scientific">Punica granatum</name>
    <name type="common">Pomegranate</name>
    <dbReference type="NCBI Taxonomy" id="22663"/>
    <lineage>
        <taxon>Eukaryota</taxon>
        <taxon>Viridiplantae</taxon>
        <taxon>Streptophyta</taxon>
        <taxon>Embryophyta</taxon>
        <taxon>Tracheophyta</taxon>
        <taxon>Spermatophyta</taxon>
        <taxon>Magnoliopsida</taxon>
        <taxon>eudicotyledons</taxon>
        <taxon>Gunneridae</taxon>
        <taxon>Pentapetalae</taxon>
        <taxon>rosids</taxon>
        <taxon>malvids</taxon>
        <taxon>Myrtales</taxon>
        <taxon>Lythraceae</taxon>
        <taxon>Punica</taxon>
    </lineage>
</organism>
<dbReference type="EMBL" id="MTKT01001090">
    <property type="protein sequence ID" value="OWM86117.1"/>
    <property type="molecule type" value="Genomic_DNA"/>
</dbReference>
<proteinExistence type="predicted"/>
<dbReference type="AlphaFoldDB" id="A0A218XM94"/>
<reference evidence="4" key="1">
    <citation type="journal article" date="2017" name="Plant J.">
        <title>The pomegranate (Punica granatum L.) genome and the genomics of punicalagin biosynthesis.</title>
        <authorList>
            <person name="Qin G."/>
            <person name="Xu C."/>
            <person name="Ming R."/>
            <person name="Tang H."/>
            <person name="Guyot R."/>
            <person name="Kramer E.M."/>
            <person name="Hu Y."/>
            <person name="Yi X."/>
            <person name="Qi Y."/>
            <person name="Xu X."/>
            <person name="Gao Z."/>
            <person name="Pan H."/>
            <person name="Jian J."/>
            <person name="Tian Y."/>
            <person name="Yue Z."/>
            <person name="Xu Y."/>
        </authorList>
    </citation>
    <scope>NUCLEOTIDE SEQUENCE [LARGE SCALE GENOMIC DNA]</scope>
    <source>
        <strain evidence="4">cv. Dabenzi</strain>
    </source>
</reference>
<evidence type="ECO:0000313" key="5">
    <source>
        <dbReference type="Proteomes" id="UP000233551"/>
    </source>
</evidence>
<evidence type="ECO:0000313" key="4">
    <source>
        <dbReference type="Proteomes" id="UP000197138"/>
    </source>
</evidence>
<dbReference type="OrthoDB" id="756017at2759"/>
<dbReference type="Gene3D" id="1.10.287.700">
    <property type="entry name" value="Helix hairpin bin"/>
    <property type="match status" value="1"/>
</dbReference>
<evidence type="ECO:0000313" key="3">
    <source>
        <dbReference type="EMBL" id="PKI53398.1"/>
    </source>
</evidence>
<evidence type="ECO:0000313" key="2">
    <source>
        <dbReference type="EMBL" id="OWM86117.1"/>
    </source>
</evidence>
<comment type="caution">
    <text evidence="2">The sequence shown here is derived from an EMBL/GenBank/DDBJ whole genome shotgun (WGS) entry which is preliminary data.</text>
</comment>
<reference evidence="2" key="2">
    <citation type="submission" date="2017-06" db="EMBL/GenBank/DDBJ databases">
        <title>The pomegranate genome and the genomics of punicalagin biosynthesis.</title>
        <authorList>
            <person name="Xu C."/>
        </authorList>
    </citation>
    <scope>NUCLEOTIDE SEQUENCE [LARGE SCALE GENOMIC DNA]</scope>
    <source>
        <tissue evidence="2">Fresh leaf</tissue>
    </source>
</reference>
<name>A0A218XM94_PUNGR</name>
<dbReference type="EMBL" id="PGOL01001858">
    <property type="protein sequence ID" value="PKI53398.1"/>
    <property type="molecule type" value="Genomic_DNA"/>
</dbReference>
<reference evidence="3 5" key="3">
    <citation type="submission" date="2017-11" db="EMBL/GenBank/DDBJ databases">
        <title>De-novo sequencing of pomegranate (Punica granatum L.) genome.</title>
        <authorList>
            <person name="Akparov Z."/>
            <person name="Amiraslanov A."/>
            <person name="Hajiyeva S."/>
            <person name="Abbasov M."/>
            <person name="Kaur K."/>
            <person name="Hamwieh A."/>
            <person name="Solovyev V."/>
            <person name="Salamov A."/>
            <person name="Braich B."/>
            <person name="Kosarev P."/>
            <person name="Mahmoud A."/>
            <person name="Hajiyev E."/>
            <person name="Babayeva S."/>
            <person name="Izzatullayeva V."/>
            <person name="Mammadov A."/>
            <person name="Mammadov A."/>
            <person name="Sharifova S."/>
            <person name="Ojaghi J."/>
            <person name="Eynullazada K."/>
            <person name="Bayramov B."/>
            <person name="Abdulazimova A."/>
            <person name="Shahmuradov I."/>
        </authorList>
    </citation>
    <scope>NUCLEOTIDE SEQUENCE [LARGE SCALE GENOMIC DNA]</scope>
    <source>
        <strain evidence="3">AG2017</strain>
        <strain evidence="5">cv. AG2017</strain>
        <tissue evidence="3">Leaf</tissue>
    </source>
</reference>
<keyword evidence="5" id="KW-1185">Reference proteome</keyword>
<dbReference type="GeneID" id="116210532"/>
<protein>
    <submittedName>
        <fullName evidence="2">Uncharacterized protein</fullName>
    </submittedName>
</protein>
<accession>A0A218XM94</accession>
<gene>
    <name evidence="2" type="ORF">CDL15_Pgr010941</name>
    <name evidence="3" type="ORF">CRG98_026187</name>
</gene>
<dbReference type="Proteomes" id="UP000197138">
    <property type="component" value="Unassembled WGS sequence"/>
</dbReference>